<name>A0A2I0VJ80_9ASPA</name>
<reference evidence="2 3" key="1">
    <citation type="journal article" date="2016" name="Sci. Rep.">
        <title>The Dendrobium catenatum Lindl. genome sequence provides insights into polysaccharide synthase, floral development and adaptive evolution.</title>
        <authorList>
            <person name="Zhang G.Q."/>
            <person name="Xu Q."/>
            <person name="Bian C."/>
            <person name="Tsai W.C."/>
            <person name="Yeh C.M."/>
            <person name="Liu K.W."/>
            <person name="Yoshida K."/>
            <person name="Zhang L.S."/>
            <person name="Chang S.B."/>
            <person name="Chen F."/>
            <person name="Shi Y."/>
            <person name="Su Y.Y."/>
            <person name="Zhang Y.Q."/>
            <person name="Chen L.J."/>
            <person name="Yin Y."/>
            <person name="Lin M."/>
            <person name="Huang H."/>
            <person name="Deng H."/>
            <person name="Wang Z.W."/>
            <person name="Zhu S.L."/>
            <person name="Zhao X."/>
            <person name="Deng C."/>
            <person name="Niu S.C."/>
            <person name="Huang J."/>
            <person name="Wang M."/>
            <person name="Liu G.H."/>
            <person name="Yang H.J."/>
            <person name="Xiao X.J."/>
            <person name="Hsiao Y.Y."/>
            <person name="Wu W.L."/>
            <person name="Chen Y.Y."/>
            <person name="Mitsuda N."/>
            <person name="Ohme-Takagi M."/>
            <person name="Luo Y.B."/>
            <person name="Van de Peer Y."/>
            <person name="Liu Z.J."/>
        </authorList>
    </citation>
    <scope>NUCLEOTIDE SEQUENCE [LARGE SCALE GENOMIC DNA]</scope>
    <source>
        <tissue evidence="2">The whole plant</tissue>
    </source>
</reference>
<keyword evidence="3" id="KW-1185">Reference proteome</keyword>
<accession>A0A2I0VJ80</accession>
<dbReference type="InterPro" id="IPR013103">
    <property type="entry name" value="RVT_2"/>
</dbReference>
<dbReference type="Proteomes" id="UP000233837">
    <property type="component" value="Unassembled WGS sequence"/>
</dbReference>
<sequence>MVIYMDDILLTGNNSTMISQTIYQVNQKFAMKDMGTITNFLGIQITRTTDSYFMSQSAYAKSILQTAGLVQCKPLATPTYTKQVAYKKPDPVLVDAHIYRQISRALQYLIITIPDIAYVVNVLCHHMHNPTYEHTHMLKKLLR</sequence>
<dbReference type="EMBL" id="KZ503487">
    <property type="protein sequence ID" value="PKU63482.1"/>
    <property type="molecule type" value="Genomic_DNA"/>
</dbReference>
<gene>
    <name evidence="2" type="ORF">MA16_Dca019291</name>
</gene>
<evidence type="ECO:0000259" key="1">
    <source>
        <dbReference type="Pfam" id="PF07727"/>
    </source>
</evidence>
<dbReference type="InterPro" id="IPR043502">
    <property type="entry name" value="DNA/RNA_pol_sf"/>
</dbReference>
<proteinExistence type="predicted"/>
<evidence type="ECO:0000313" key="3">
    <source>
        <dbReference type="Proteomes" id="UP000233837"/>
    </source>
</evidence>
<protein>
    <submittedName>
        <fullName evidence="2">Putative mitochondrial protein</fullName>
    </submittedName>
</protein>
<feature type="domain" description="Reverse transcriptase Ty1/copia-type" evidence="1">
    <location>
        <begin position="3"/>
        <end position="79"/>
    </location>
</feature>
<organism evidence="2 3">
    <name type="scientific">Dendrobium catenatum</name>
    <dbReference type="NCBI Taxonomy" id="906689"/>
    <lineage>
        <taxon>Eukaryota</taxon>
        <taxon>Viridiplantae</taxon>
        <taxon>Streptophyta</taxon>
        <taxon>Embryophyta</taxon>
        <taxon>Tracheophyta</taxon>
        <taxon>Spermatophyta</taxon>
        <taxon>Magnoliopsida</taxon>
        <taxon>Liliopsida</taxon>
        <taxon>Asparagales</taxon>
        <taxon>Orchidaceae</taxon>
        <taxon>Epidendroideae</taxon>
        <taxon>Malaxideae</taxon>
        <taxon>Dendrobiinae</taxon>
        <taxon>Dendrobium</taxon>
    </lineage>
</organism>
<dbReference type="Pfam" id="PF07727">
    <property type="entry name" value="RVT_2"/>
    <property type="match status" value="1"/>
</dbReference>
<reference evidence="2 3" key="2">
    <citation type="journal article" date="2017" name="Nature">
        <title>The Apostasia genome and the evolution of orchids.</title>
        <authorList>
            <person name="Zhang G.Q."/>
            <person name="Liu K.W."/>
            <person name="Li Z."/>
            <person name="Lohaus R."/>
            <person name="Hsiao Y.Y."/>
            <person name="Niu S.C."/>
            <person name="Wang J.Y."/>
            <person name="Lin Y.C."/>
            <person name="Xu Q."/>
            <person name="Chen L.J."/>
            <person name="Yoshida K."/>
            <person name="Fujiwara S."/>
            <person name="Wang Z.W."/>
            <person name="Zhang Y.Q."/>
            <person name="Mitsuda N."/>
            <person name="Wang M."/>
            <person name="Liu G.H."/>
            <person name="Pecoraro L."/>
            <person name="Huang H.X."/>
            <person name="Xiao X.J."/>
            <person name="Lin M."/>
            <person name="Wu X.Y."/>
            <person name="Wu W.L."/>
            <person name="Chen Y.Y."/>
            <person name="Chang S.B."/>
            <person name="Sakamoto S."/>
            <person name="Ohme-Takagi M."/>
            <person name="Yagi M."/>
            <person name="Zeng S.J."/>
            <person name="Shen C.Y."/>
            <person name="Yeh C.M."/>
            <person name="Luo Y.B."/>
            <person name="Tsai W.C."/>
            <person name="Van de Peer Y."/>
            <person name="Liu Z.J."/>
        </authorList>
    </citation>
    <scope>NUCLEOTIDE SEQUENCE [LARGE SCALE GENOMIC DNA]</scope>
    <source>
        <tissue evidence="2">The whole plant</tissue>
    </source>
</reference>
<evidence type="ECO:0000313" key="2">
    <source>
        <dbReference type="EMBL" id="PKU63482.1"/>
    </source>
</evidence>
<dbReference type="AlphaFoldDB" id="A0A2I0VJ80"/>
<dbReference type="SUPFAM" id="SSF56672">
    <property type="entry name" value="DNA/RNA polymerases"/>
    <property type="match status" value="1"/>
</dbReference>